<dbReference type="AlphaFoldDB" id="A0A3M6QF36"/>
<dbReference type="Proteomes" id="UP000267521">
    <property type="component" value="Unassembled WGS sequence"/>
</dbReference>
<evidence type="ECO:0000313" key="1">
    <source>
        <dbReference type="EMBL" id="RMX01505.1"/>
    </source>
</evidence>
<accession>A0A3M6QF36</accession>
<sequence length="103" mass="11614">MLTVIESPEFQVSAASIWSEQDRWALIDWLSCHPDAGDLIPHSKGLRKLRWAAKGQGKRGGARVIYYVRNARGELVLITAYTKGRIENIPAHLLRALAEKYDV</sequence>
<dbReference type="InterPro" id="IPR009387">
    <property type="entry name" value="HigB-2"/>
</dbReference>
<organism evidence="1 2">
    <name type="scientific">Allofranklinella schreckenbergeri</name>
    <dbReference type="NCBI Taxonomy" id="1076744"/>
    <lineage>
        <taxon>Bacteria</taxon>
        <taxon>Pseudomonadati</taxon>
        <taxon>Pseudomonadota</taxon>
        <taxon>Betaproteobacteria</taxon>
        <taxon>Burkholderiales</taxon>
        <taxon>Comamonadaceae</taxon>
        <taxon>Allofranklinella</taxon>
    </lineage>
</organism>
<name>A0A3M6QF36_9BURK</name>
<dbReference type="PIRSF" id="PIRSF039032">
    <property type="entry name" value="HigB-2"/>
    <property type="match status" value="1"/>
</dbReference>
<reference evidence="1 2" key="1">
    <citation type="submission" date="2018-10" db="EMBL/GenBank/DDBJ databases">
        <title>Comamonadaceae CDC group NO-1 genome sequencing and assembly.</title>
        <authorList>
            <person name="Bernier A.-M."/>
            <person name="Bernard K."/>
        </authorList>
    </citation>
    <scope>NUCLEOTIDE SEQUENCE [LARGE SCALE GENOMIC DNA]</scope>
    <source>
        <strain evidence="1 2">NML970147</strain>
    </source>
</reference>
<proteinExistence type="predicted"/>
<gene>
    <name evidence="1" type="ORF">EBQ26_00765</name>
</gene>
<dbReference type="EMBL" id="RDQM01000001">
    <property type="protein sequence ID" value="RMX01505.1"/>
    <property type="molecule type" value="Genomic_DNA"/>
</dbReference>
<comment type="caution">
    <text evidence="1">The sequence shown here is derived from an EMBL/GenBank/DDBJ whole genome shotgun (WGS) entry which is preliminary data.</text>
</comment>
<protein>
    <submittedName>
        <fullName evidence="1">Transcriptional regulator</fullName>
    </submittedName>
</protein>
<evidence type="ECO:0000313" key="2">
    <source>
        <dbReference type="Proteomes" id="UP000267521"/>
    </source>
</evidence>